<sequence length="106" mass="12220">MIFRLFYAALNWTPKDWNRMAKHCPDNPREWDPNHLTLSSPLAPHETSGLLRMHRAGHSGEQIMKTLKVRAADFTRQFSKALDAEQAAHDQGRPIYDAKIKSRPRA</sequence>
<dbReference type="Pfam" id="PF17469">
    <property type="entry name" value="GP68"/>
    <property type="match status" value="1"/>
</dbReference>
<evidence type="ECO:0000256" key="1">
    <source>
        <dbReference type="SAM" id="MobiDB-lite"/>
    </source>
</evidence>
<dbReference type="GeneID" id="64871480"/>
<name>A0A345L0N8_9CAUD</name>
<evidence type="ECO:0000313" key="3">
    <source>
        <dbReference type="EMBL" id="AXH48840.1"/>
    </source>
</evidence>
<dbReference type="KEGG" id="vg:64871480"/>
<gene>
    <name evidence="3" type="primary">66</name>
    <name evidence="3" type="ORF">SEA_STEAMY_66</name>
</gene>
<keyword evidence="4" id="KW-1185">Reference proteome</keyword>
<feature type="compositionally biased region" description="Basic and acidic residues" evidence="1">
    <location>
        <begin position="83"/>
        <end position="100"/>
    </location>
</feature>
<organism evidence="3 4">
    <name type="scientific">Mycobacterium phage Steamy</name>
    <dbReference type="NCBI Taxonomy" id="2250309"/>
    <lineage>
        <taxon>Viruses</taxon>
        <taxon>Duplodnaviria</taxon>
        <taxon>Heunggongvirae</taxon>
        <taxon>Uroviricota</taxon>
        <taxon>Caudoviricetes</taxon>
        <taxon>Pharaohvirus</taxon>
        <taxon>Pharaohvirus steamy</taxon>
    </lineage>
</organism>
<accession>A0A345L0N8</accession>
<protein>
    <recommendedName>
        <fullName evidence="2">Gp68-like predicted RNA polymerase component domain-containing protein</fullName>
    </recommendedName>
</protein>
<evidence type="ECO:0000313" key="4">
    <source>
        <dbReference type="Proteomes" id="UP000259157"/>
    </source>
</evidence>
<proteinExistence type="predicted"/>
<feature type="region of interest" description="Disordered" evidence="1">
    <location>
        <begin position="83"/>
        <end position="106"/>
    </location>
</feature>
<dbReference type="RefSeq" id="YP_010061853.1">
    <property type="nucleotide sequence ID" value="NC_054787.1"/>
</dbReference>
<dbReference type="Proteomes" id="UP000259157">
    <property type="component" value="Segment"/>
</dbReference>
<dbReference type="EMBL" id="MH513984">
    <property type="protein sequence ID" value="AXH48840.1"/>
    <property type="molecule type" value="Genomic_DNA"/>
</dbReference>
<reference evidence="4" key="1">
    <citation type="submission" date="2018-06" db="EMBL/GenBank/DDBJ databases">
        <authorList>
            <person name="Zhirakovskaya E."/>
        </authorList>
    </citation>
    <scope>NUCLEOTIDE SEQUENCE [LARGE SCALE GENOMIC DNA]</scope>
</reference>
<evidence type="ECO:0000259" key="2">
    <source>
        <dbReference type="Pfam" id="PF17469"/>
    </source>
</evidence>
<feature type="domain" description="Gp68-like predicted RNA polymerase component" evidence="2">
    <location>
        <begin position="31"/>
        <end position="104"/>
    </location>
</feature>
<dbReference type="InterPro" id="IPR035343">
    <property type="entry name" value="Gp68"/>
</dbReference>